<dbReference type="RefSeq" id="WP_092440204.1">
    <property type="nucleotide sequence ID" value="NZ_FMYP01000066.1"/>
</dbReference>
<dbReference type="PANTHER" id="PTHR34580:SF9">
    <property type="entry name" value="SLL5097 PROTEIN"/>
    <property type="match status" value="1"/>
</dbReference>
<dbReference type="Proteomes" id="UP000199452">
    <property type="component" value="Unassembled WGS sequence"/>
</dbReference>
<protein>
    <submittedName>
        <fullName evidence="2">Predicted DNA-binding transcriptional regulator YafY, contains an HTH and WYL domains</fullName>
    </submittedName>
</protein>
<gene>
    <name evidence="2" type="ORF">SAMN05216323_106627</name>
</gene>
<dbReference type="PROSITE" id="PS52050">
    <property type="entry name" value="WYL"/>
    <property type="match status" value="1"/>
</dbReference>
<dbReference type="STRING" id="1640674.SAMN05216323_106627"/>
<dbReference type="AlphaFoldDB" id="A0A1G6QWH8"/>
<evidence type="ECO:0000259" key="1">
    <source>
        <dbReference type="Pfam" id="PF13280"/>
    </source>
</evidence>
<dbReference type="EMBL" id="FMYP01000066">
    <property type="protein sequence ID" value="SDC96593.1"/>
    <property type="molecule type" value="Genomic_DNA"/>
</dbReference>
<dbReference type="InterPro" id="IPR026881">
    <property type="entry name" value="WYL_dom"/>
</dbReference>
<sequence>MSSLSQIQRYLFVIRRVRRGGYPSLSEIREHVERECTSHGLSKVHFSERTVERTISEIKSGLDTSIEYSRARNGYFIPDDEGDNHDDIERVLESFDILNALQADHGFGNTVLTEPYRPLGTEHLFTLLRAAKQHFVVEFTYDKFDDSEAVKREITPYAVRQVRGRWYLIGFETKSNDVLKSFGLDRISDLAVQKKQFTRVEIDIKTRFHDSFGIMVYDHFPVEDVVLEFDSLDGSYLKSLPLHHSQQILEDNSERFVVSVHLRITHDFLMEISSRCSSLKVISPESLRIKVVELFEKAVNRNKVIVEK</sequence>
<evidence type="ECO:0000313" key="3">
    <source>
        <dbReference type="Proteomes" id="UP000199452"/>
    </source>
</evidence>
<keyword evidence="2" id="KW-0238">DNA-binding</keyword>
<keyword evidence="3" id="KW-1185">Reference proteome</keyword>
<dbReference type="GO" id="GO:0003677">
    <property type="term" value="F:DNA binding"/>
    <property type="evidence" value="ECO:0007669"/>
    <property type="project" value="UniProtKB-KW"/>
</dbReference>
<dbReference type="OrthoDB" id="43316at2"/>
<dbReference type="PANTHER" id="PTHR34580">
    <property type="match status" value="1"/>
</dbReference>
<proteinExistence type="predicted"/>
<evidence type="ECO:0000313" key="2">
    <source>
        <dbReference type="EMBL" id="SDC96593.1"/>
    </source>
</evidence>
<reference evidence="2 3" key="1">
    <citation type="submission" date="2016-09" db="EMBL/GenBank/DDBJ databases">
        <authorList>
            <person name="Capua I."/>
            <person name="De Benedictis P."/>
            <person name="Joannis T."/>
            <person name="Lombin L.H."/>
            <person name="Cattoli G."/>
        </authorList>
    </citation>
    <scope>NUCLEOTIDE SEQUENCE [LARGE SCALE GENOMIC DNA]</scope>
    <source>
        <strain evidence="2 3">A7P-90m</strain>
    </source>
</reference>
<organism evidence="2 3">
    <name type="scientific">Williamwhitmania taraxaci</name>
    <dbReference type="NCBI Taxonomy" id="1640674"/>
    <lineage>
        <taxon>Bacteria</taxon>
        <taxon>Pseudomonadati</taxon>
        <taxon>Bacteroidota</taxon>
        <taxon>Bacteroidia</taxon>
        <taxon>Bacteroidales</taxon>
        <taxon>Williamwhitmaniaceae</taxon>
        <taxon>Williamwhitmania</taxon>
    </lineage>
</organism>
<dbReference type="Pfam" id="PF13280">
    <property type="entry name" value="WYL"/>
    <property type="match status" value="1"/>
</dbReference>
<feature type="domain" description="WYL" evidence="1">
    <location>
        <begin position="122"/>
        <end position="191"/>
    </location>
</feature>
<dbReference type="InterPro" id="IPR051534">
    <property type="entry name" value="CBASS_pafABC_assoc_protein"/>
</dbReference>
<name>A0A1G6QWH8_9BACT</name>
<accession>A0A1G6QWH8</accession>